<dbReference type="OrthoDB" id="181606at2"/>
<dbReference type="EMBL" id="FNZQ01000001">
    <property type="protein sequence ID" value="SEK56841.1"/>
    <property type="molecule type" value="Genomic_DNA"/>
</dbReference>
<feature type="domain" description="Nucleotide-diphospho-sugar transferase" evidence="1">
    <location>
        <begin position="83"/>
        <end position="189"/>
    </location>
</feature>
<dbReference type="RefSeq" id="WP_092760135.1">
    <property type="nucleotide sequence ID" value="NZ_FNZQ01000001.1"/>
</dbReference>
<dbReference type="STRING" id="188906.SAMN04488526_0909"/>
<dbReference type="GO" id="GO:0016740">
    <property type="term" value="F:transferase activity"/>
    <property type="evidence" value="ECO:0007669"/>
    <property type="project" value="UniProtKB-KW"/>
</dbReference>
<proteinExistence type="predicted"/>
<evidence type="ECO:0000259" key="1">
    <source>
        <dbReference type="Pfam" id="PF03407"/>
    </source>
</evidence>
<evidence type="ECO:0000313" key="2">
    <source>
        <dbReference type="EMBL" id="SEK56841.1"/>
    </source>
</evidence>
<gene>
    <name evidence="2" type="ORF">SAMN04488526_0909</name>
</gene>
<dbReference type="InterPro" id="IPR029044">
    <property type="entry name" value="Nucleotide-diphossugar_trans"/>
</dbReference>
<dbReference type="Gene3D" id="3.90.550.10">
    <property type="entry name" value="Spore Coat Polysaccharide Biosynthesis Protein SpsA, Chain A"/>
    <property type="match status" value="1"/>
</dbReference>
<evidence type="ECO:0000313" key="3">
    <source>
        <dbReference type="Proteomes" id="UP000199283"/>
    </source>
</evidence>
<dbReference type="SUPFAM" id="SSF53448">
    <property type="entry name" value="Nucleotide-diphospho-sugar transferases"/>
    <property type="match status" value="1"/>
</dbReference>
<keyword evidence="2" id="KW-0808">Transferase</keyword>
<dbReference type="AlphaFoldDB" id="A0A1H7I2V4"/>
<reference evidence="2 3" key="1">
    <citation type="submission" date="2016-10" db="EMBL/GenBank/DDBJ databases">
        <authorList>
            <person name="de Groot N.N."/>
        </authorList>
    </citation>
    <scope>NUCLEOTIDE SEQUENCE [LARGE SCALE GENOMIC DNA]</scope>
    <source>
        <strain evidence="2 3">DSM 14858</strain>
    </source>
</reference>
<dbReference type="Pfam" id="PF03407">
    <property type="entry name" value="Nucleotid_trans"/>
    <property type="match status" value="1"/>
</dbReference>
<keyword evidence="3" id="KW-1185">Reference proteome</keyword>
<dbReference type="Proteomes" id="UP000199283">
    <property type="component" value="Unassembled WGS sequence"/>
</dbReference>
<accession>A0A1H7I2V4</accession>
<dbReference type="InterPro" id="IPR005069">
    <property type="entry name" value="Nucl-diP-sugar_transferase"/>
</dbReference>
<organism evidence="2 3">
    <name type="scientific">Jannaschia helgolandensis</name>
    <dbReference type="NCBI Taxonomy" id="188906"/>
    <lineage>
        <taxon>Bacteria</taxon>
        <taxon>Pseudomonadati</taxon>
        <taxon>Pseudomonadota</taxon>
        <taxon>Alphaproteobacteria</taxon>
        <taxon>Rhodobacterales</taxon>
        <taxon>Roseobacteraceae</taxon>
        <taxon>Jannaschia</taxon>
    </lineage>
</organism>
<name>A0A1H7I2V4_9RHOB</name>
<protein>
    <submittedName>
        <fullName evidence="2">Nucleotide-diphospho-sugar transferase</fullName>
    </submittedName>
</protein>
<sequence>MDFTPSSDPDSRGYVFATTGPDYTALATRSATMLRGIVGDTPIDLFTDQPSLEGPFDAVHSLGDGFFRPKFDALIRSRFARTIYLDADIWPVADPSDIFDLLDRFDVAMAHDPYRATEHATTTWRQNLPTAFPQYNSGVIGARQTPATQATWQAVIDGILADAVPRDQGVLREVLWTGNLRIATLPEEYNLMGLRALNTLSSDCAAPRLIHSPRLHATFRKRKAPIDTLSDLLGRTAAEQVARLVASDPTLGGDGARVRPLIRRGIMEILSRPLGLVRGRFQR</sequence>